<keyword evidence="3" id="KW-0255">Endonuclease</keyword>
<dbReference type="EMBL" id="CP003349">
    <property type="protein sequence ID" value="AFD09102.1"/>
    <property type="molecule type" value="Genomic_DNA"/>
</dbReference>
<keyword evidence="4" id="KW-1185">Reference proteome</keyword>
<dbReference type="Gene3D" id="3.40.1350.10">
    <property type="match status" value="1"/>
</dbReference>
<protein>
    <recommendedName>
        <fullName evidence="2">UPF0102 protein Solca_4112</fullName>
    </recommendedName>
</protein>
<keyword evidence="3" id="KW-0540">Nuclease</keyword>
<dbReference type="HAMAP" id="MF_00048">
    <property type="entry name" value="UPF0102"/>
    <property type="match status" value="1"/>
</dbReference>
<dbReference type="STRING" id="929556.Solca_4112"/>
<dbReference type="InterPro" id="IPR003509">
    <property type="entry name" value="UPF0102_YraN-like"/>
</dbReference>
<dbReference type="GO" id="GO:0004519">
    <property type="term" value="F:endonuclease activity"/>
    <property type="evidence" value="ECO:0007669"/>
    <property type="project" value="UniProtKB-KW"/>
</dbReference>
<accession>H8KN23</accession>
<organism evidence="3 4">
    <name type="scientific">Solitalea canadensis (strain ATCC 29591 / DSM 3403 / JCM 21819 / LMG 8368 / NBRC 15130 / NCIMB 12057 / USAM 9D)</name>
    <name type="common">Flexibacter canadensis</name>
    <dbReference type="NCBI Taxonomy" id="929556"/>
    <lineage>
        <taxon>Bacteria</taxon>
        <taxon>Pseudomonadati</taxon>
        <taxon>Bacteroidota</taxon>
        <taxon>Sphingobacteriia</taxon>
        <taxon>Sphingobacteriales</taxon>
        <taxon>Sphingobacteriaceae</taxon>
        <taxon>Solitalea</taxon>
    </lineage>
</organism>
<dbReference type="GO" id="GO:0003676">
    <property type="term" value="F:nucleic acid binding"/>
    <property type="evidence" value="ECO:0007669"/>
    <property type="project" value="InterPro"/>
</dbReference>
<dbReference type="eggNOG" id="COG0792">
    <property type="taxonomic scope" value="Bacteria"/>
</dbReference>
<comment type="similarity">
    <text evidence="1 2">Belongs to the UPF0102 family.</text>
</comment>
<dbReference type="AlphaFoldDB" id="H8KN23"/>
<dbReference type="Pfam" id="PF02021">
    <property type="entry name" value="UPF0102"/>
    <property type="match status" value="1"/>
</dbReference>
<dbReference type="RefSeq" id="WP_014682324.1">
    <property type="nucleotide sequence ID" value="NC_017770.1"/>
</dbReference>
<dbReference type="InterPro" id="IPR011856">
    <property type="entry name" value="tRNA_endonuc-like_dom_sf"/>
</dbReference>
<dbReference type="OrthoDB" id="9802516at2"/>
<dbReference type="PANTHER" id="PTHR34039:SF1">
    <property type="entry name" value="UPF0102 PROTEIN YRAN"/>
    <property type="match status" value="1"/>
</dbReference>
<gene>
    <name evidence="3" type="ordered locus">Solca_4112</name>
</gene>
<dbReference type="SUPFAM" id="SSF52980">
    <property type="entry name" value="Restriction endonuclease-like"/>
    <property type="match status" value="1"/>
</dbReference>
<sequence>MATHNDLGKAGEQIAFDHLVKNGYAIIERNWRYQHSEVDLIAQKNNELIFIEVKTRTGNFFGFPEEFVTSRKEKLFGLAADEFIYRSAHTGECRFDIVSITFSTDGKSYQVHHIEDAFFPR</sequence>
<reference evidence="3" key="1">
    <citation type="submission" date="2012-02" db="EMBL/GenBank/DDBJ databases">
        <title>The complete genome of Solitalea canadensis DSM 3403.</title>
        <authorList>
            <consortium name="US DOE Joint Genome Institute (JGI-PGF)"/>
            <person name="Lucas S."/>
            <person name="Copeland A."/>
            <person name="Lapidus A."/>
            <person name="Glavina del Rio T."/>
            <person name="Dalin E."/>
            <person name="Tice H."/>
            <person name="Bruce D."/>
            <person name="Goodwin L."/>
            <person name="Pitluck S."/>
            <person name="Peters L."/>
            <person name="Ovchinnikova G."/>
            <person name="Lu M."/>
            <person name="Kyrpides N."/>
            <person name="Mavromatis K."/>
            <person name="Ivanova N."/>
            <person name="Brettin T."/>
            <person name="Detter J.C."/>
            <person name="Han C."/>
            <person name="Larimer F."/>
            <person name="Land M."/>
            <person name="Hauser L."/>
            <person name="Markowitz V."/>
            <person name="Cheng J.-F."/>
            <person name="Hugenholtz P."/>
            <person name="Woyke T."/>
            <person name="Wu D."/>
            <person name="Spring S."/>
            <person name="Schroeder M."/>
            <person name="Kopitz M."/>
            <person name="Brambilla E."/>
            <person name="Klenk H.-P."/>
            <person name="Eisen J.A."/>
        </authorList>
    </citation>
    <scope>NUCLEOTIDE SEQUENCE</scope>
    <source>
        <strain evidence="3">DSM 3403</strain>
    </source>
</reference>
<name>H8KN23_SOLCM</name>
<dbReference type="PANTHER" id="PTHR34039">
    <property type="entry name" value="UPF0102 PROTEIN YRAN"/>
    <property type="match status" value="1"/>
</dbReference>
<dbReference type="KEGG" id="scn:Solca_4112"/>
<dbReference type="NCBIfam" id="NF009150">
    <property type="entry name" value="PRK12497.1-3"/>
    <property type="match status" value="1"/>
</dbReference>
<dbReference type="InterPro" id="IPR011335">
    <property type="entry name" value="Restrct_endonuc-II-like"/>
</dbReference>
<dbReference type="Proteomes" id="UP000007590">
    <property type="component" value="Chromosome"/>
</dbReference>
<evidence type="ECO:0000256" key="1">
    <source>
        <dbReference type="ARBA" id="ARBA00006738"/>
    </source>
</evidence>
<proteinExistence type="inferred from homology"/>
<dbReference type="HOGENOM" id="CLU_115353_2_1_10"/>
<evidence type="ECO:0000313" key="4">
    <source>
        <dbReference type="Proteomes" id="UP000007590"/>
    </source>
</evidence>
<dbReference type="NCBIfam" id="NF009154">
    <property type="entry name" value="PRK12497.3-3"/>
    <property type="match status" value="1"/>
</dbReference>
<keyword evidence="3" id="KW-0378">Hydrolase</keyword>
<evidence type="ECO:0000313" key="3">
    <source>
        <dbReference type="EMBL" id="AFD09102.1"/>
    </source>
</evidence>
<evidence type="ECO:0000256" key="2">
    <source>
        <dbReference type="HAMAP-Rule" id="MF_00048"/>
    </source>
</evidence>
<dbReference type="CDD" id="cd20736">
    <property type="entry name" value="PoNe_Nuclease"/>
    <property type="match status" value="1"/>
</dbReference>